<dbReference type="Pfam" id="PF02770">
    <property type="entry name" value="Acyl-CoA_dh_M"/>
    <property type="match status" value="1"/>
</dbReference>
<dbReference type="InterPro" id="IPR052166">
    <property type="entry name" value="Diverse_Acyl-CoA_DH"/>
</dbReference>
<proteinExistence type="inferred from homology"/>
<organism evidence="11 12">
    <name type="scientific">Pyxidicoccus parkwayensis</name>
    <dbReference type="NCBI Taxonomy" id="2813578"/>
    <lineage>
        <taxon>Bacteria</taxon>
        <taxon>Pseudomonadati</taxon>
        <taxon>Myxococcota</taxon>
        <taxon>Myxococcia</taxon>
        <taxon>Myxococcales</taxon>
        <taxon>Cystobacterineae</taxon>
        <taxon>Myxococcaceae</taxon>
        <taxon>Pyxidicoccus</taxon>
    </lineage>
</organism>
<dbReference type="EMBL" id="CP071090">
    <property type="protein sequence ID" value="QSQ20920.1"/>
    <property type="molecule type" value="Genomic_DNA"/>
</dbReference>
<evidence type="ECO:0000313" key="12">
    <source>
        <dbReference type="Proteomes" id="UP000662747"/>
    </source>
</evidence>
<feature type="domain" description="Acetyl-CoA dehydrogenase-like C-terminal" evidence="10">
    <location>
        <begin position="475"/>
        <end position="600"/>
    </location>
</feature>
<dbReference type="Pfam" id="PF02771">
    <property type="entry name" value="Acyl-CoA_dh_N"/>
    <property type="match status" value="1"/>
</dbReference>
<evidence type="ECO:0000313" key="11">
    <source>
        <dbReference type="EMBL" id="QSQ20920.1"/>
    </source>
</evidence>
<gene>
    <name evidence="11" type="ORF">JY651_37730</name>
</gene>
<keyword evidence="3 6" id="KW-0285">Flavoprotein</keyword>
<reference evidence="11 12" key="1">
    <citation type="submission" date="2021-02" db="EMBL/GenBank/DDBJ databases">
        <title>De Novo genome assembly of isolated myxobacteria.</title>
        <authorList>
            <person name="Stevens D.C."/>
        </authorList>
    </citation>
    <scope>NUCLEOTIDE SEQUENCE [LARGE SCALE GENOMIC DNA]</scope>
    <source>
        <strain evidence="12">SCPEA02</strain>
    </source>
</reference>
<feature type="domain" description="Acyl-CoA dehydrogenase/oxidase C-terminal" evidence="7">
    <location>
        <begin position="288"/>
        <end position="457"/>
    </location>
</feature>
<evidence type="ECO:0000256" key="2">
    <source>
        <dbReference type="ARBA" id="ARBA00009347"/>
    </source>
</evidence>
<name>A0ABX7NTS3_9BACT</name>
<comment type="similarity">
    <text evidence="2 6">Belongs to the acyl-CoA dehydrogenase family.</text>
</comment>
<dbReference type="RefSeq" id="WP_206722500.1">
    <property type="nucleotide sequence ID" value="NZ_CP071090.1"/>
</dbReference>
<keyword evidence="12" id="KW-1185">Reference proteome</keyword>
<dbReference type="Pfam" id="PF00441">
    <property type="entry name" value="Acyl-CoA_dh_1"/>
    <property type="match status" value="1"/>
</dbReference>
<dbReference type="SUPFAM" id="SSF47203">
    <property type="entry name" value="Acyl-CoA dehydrogenase C-terminal domain-like"/>
    <property type="match status" value="1"/>
</dbReference>
<dbReference type="Gene3D" id="1.20.140.10">
    <property type="entry name" value="Butyryl-CoA Dehydrogenase, subunit A, domain 3"/>
    <property type="match status" value="1"/>
</dbReference>
<evidence type="ECO:0000256" key="4">
    <source>
        <dbReference type="ARBA" id="ARBA00022827"/>
    </source>
</evidence>
<dbReference type="InterPro" id="IPR046373">
    <property type="entry name" value="Acyl-CoA_Oxase/DH_mid-dom_sf"/>
</dbReference>
<accession>A0ABX7NTS3</accession>
<feature type="domain" description="Acyl-CoA oxidase/dehydrogenase middle" evidence="8">
    <location>
        <begin position="165"/>
        <end position="273"/>
    </location>
</feature>
<keyword evidence="5 6" id="KW-0560">Oxidoreductase</keyword>
<evidence type="ECO:0000256" key="1">
    <source>
        <dbReference type="ARBA" id="ARBA00001974"/>
    </source>
</evidence>
<dbReference type="Pfam" id="PF12806">
    <property type="entry name" value="Acyl-CoA_dh_C"/>
    <property type="match status" value="1"/>
</dbReference>
<evidence type="ECO:0000259" key="7">
    <source>
        <dbReference type="Pfam" id="PF00441"/>
    </source>
</evidence>
<dbReference type="InterPro" id="IPR009075">
    <property type="entry name" value="AcylCo_DH/oxidase_C"/>
</dbReference>
<dbReference type="PANTHER" id="PTHR42803:SF1">
    <property type="entry name" value="BROAD-SPECIFICITY LINEAR ACYL-COA DEHYDROGENASE FADE5"/>
    <property type="match status" value="1"/>
</dbReference>
<evidence type="ECO:0000259" key="9">
    <source>
        <dbReference type="Pfam" id="PF02771"/>
    </source>
</evidence>
<dbReference type="InterPro" id="IPR037069">
    <property type="entry name" value="AcylCoA_DH/ox_N_sf"/>
</dbReference>
<dbReference type="SUPFAM" id="SSF56645">
    <property type="entry name" value="Acyl-CoA dehydrogenase NM domain-like"/>
    <property type="match status" value="1"/>
</dbReference>
<comment type="cofactor">
    <cofactor evidence="1 6">
        <name>FAD</name>
        <dbReference type="ChEBI" id="CHEBI:57692"/>
    </cofactor>
</comment>
<dbReference type="Proteomes" id="UP000662747">
    <property type="component" value="Chromosome"/>
</dbReference>
<keyword evidence="4 6" id="KW-0274">FAD</keyword>
<evidence type="ECO:0000256" key="6">
    <source>
        <dbReference type="RuleBase" id="RU362125"/>
    </source>
</evidence>
<dbReference type="Gene3D" id="2.40.110.10">
    <property type="entry name" value="Butyryl-CoA Dehydrogenase, subunit A, domain 2"/>
    <property type="match status" value="1"/>
</dbReference>
<dbReference type="InterPro" id="IPR025878">
    <property type="entry name" value="Acyl-CoA_dh-like_C_dom"/>
</dbReference>
<feature type="domain" description="Acyl-CoA dehydrogenase/oxidase N-terminal" evidence="9">
    <location>
        <begin position="43"/>
        <end position="158"/>
    </location>
</feature>
<dbReference type="PANTHER" id="PTHR42803">
    <property type="entry name" value="ACYL-COA DEHYDROGENASE"/>
    <property type="match status" value="1"/>
</dbReference>
<dbReference type="InterPro" id="IPR006091">
    <property type="entry name" value="Acyl-CoA_Oxase/DH_mid-dom"/>
</dbReference>
<protein>
    <submittedName>
        <fullName evidence="11">Acyl-CoA dehydrogenase</fullName>
    </submittedName>
</protein>
<sequence>MTSSSHYVPNLRDIEFNLFEFLDIGRTSLGRAPFGDLDETAARQMLQTFAQLCTNELAASFDESEHTPPKLENGKVTLPPGLKKAMGAFHDAGMHLLEQPPHLGGLGAPPSLGWAAFELLAGANASLAFYTLGNLLARIIDRLGTPEQKRRFLPHMVERHWSGSMVLTEPDAGSDVGAARTKARQVGGGVWEIEGVKRFITNGESDMSENIIHMVLARPEGAGPGTKGLSLFVVPKYWVNDDGSLGGLNGVECTKLEKKMGLKGSVTCELTFGDGKPARGLLLGEVHDGMRQMFYIIEQARMAVGVKSMATLSAGYGRALAFAKDRLQGSDLLQARDKTAPRVPIFRHPDVRRMLMAQKAHAEGMRALCLFAASVQDAVELKGGHRATEAGEMDALNDMLLPLVKGYCSEKAYEMLAVSLQVHGGSGYLTDYPVEQYIRDQKIDTLYEGTTHIQALDLILRKLARDGGATLQGLLTQVRETAEGTGGGKELEAERAAMGKALGDVETMLGTLMGKLGESLYHVGLQGNRVLLSVAELVIGWLLVRHAQVALERMKSNPGDRTFYAGKLASARWYCHEVLPNLAHAARMVEHGNLDLMEVPEESF</sequence>
<evidence type="ECO:0000259" key="8">
    <source>
        <dbReference type="Pfam" id="PF02770"/>
    </source>
</evidence>
<dbReference type="InterPro" id="IPR009100">
    <property type="entry name" value="AcylCoA_DH/oxidase_NM_dom_sf"/>
</dbReference>
<dbReference type="Gene3D" id="1.10.540.10">
    <property type="entry name" value="Acyl-CoA dehydrogenase/oxidase, N-terminal domain"/>
    <property type="match status" value="1"/>
</dbReference>
<evidence type="ECO:0000256" key="5">
    <source>
        <dbReference type="ARBA" id="ARBA00023002"/>
    </source>
</evidence>
<dbReference type="InterPro" id="IPR013786">
    <property type="entry name" value="AcylCoA_DH/ox_N"/>
</dbReference>
<dbReference type="InterPro" id="IPR036250">
    <property type="entry name" value="AcylCo_DH-like_C"/>
</dbReference>
<evidence type="ECO:0000256" key="3">
    <source>
        <dbReference type="ARBA" id="ARBA00022630"/>
    </source>
</evidence>
<evidence type="ECO:0000259" key="10">
    <source>
        <dbReference type="Pfam" id="PF12806"/>
    </source>
</evidence>